<dbReference type="InterPro" id="IPR027417">
    <property type="entry name" value="P-loop_NTPase"/>
</dbReference>
<dbReference type="SUPFAM" id="SSF46894">
    <property type="entry name" value="C-terminal effector domain of the bipartite response regulators"/>
    <property type="match status" value="1"/>
</dbReference>
<feature type="region of interest" description="Disordered" evidence="6">
    <location>
        <begin position="242"/>
        <end position="297"/>
    </location>
</feature>
<dbReference type="GO" id="GO:0003677">
    <property type="term" value="F:DNA binding"/>
    <property type="evidence" value="ECO:0007669"/>
    <property type="project" value="UniProtKB-UniRule"/>
</dbReference>
<gene>
    <name evidence="8" type="ORF">AVL62_00890</name>
</gene>
<evidence type="ECO:0000256" key="2">
    <source>
        <dbReference type="ARBA" id="ARBA00023015"/>
    </source>
</evidence>
<evidence type="ECO:0000313" key="8">
    <source>
        <dbReference type="EMBL" id="KUG53388.1"/>
    </source>
</evidence>
<dbReference type="STRING" id="767452.AVL62_00890"/>
<dbReference type="Gene3D" id="3.40.50.300">
    <property type="entry name" value="P-loop containing nucleotide triphosphate hydrolases"/>
    <property type="match status" value="1"/>
</dbReference>
<dbReference type="Pfam" id="PF00486">
    <property type="entry name" value="Trans_reg_C"/>
    <property type="match status" value="1"/>
</dbReference>
<name>A0A0W8I5A3_9MICO</name>
<keyword evidence="2" id="KW-0805">Transcription regulation</keyword>
<feature type="compositionally biased region" description="Low complexity" evidence="6">
    <location>
        <begin position="267"/>
        <end position="278"/>
    </location>
</feature>
<keyword evidence="3 5" id="KW-0238">DNA-binding</keyword>
<evidence type="ECO:0000256" key="6">
    <source>
        <dbReference type="SAM" id="MobiDB-lite"/>
    </source>
</evidence>
<proteinExistence type="inferred from homology"/>
<protein>
    <recommendedName>
        <fullName evidence="7">OmpR/PhoB-type domain-containing protein</fullName>
    </recommendedName>
</protein>
<dbReference type="GO" id="GO:0006355">
    <property type="term" value="P:regulation of DNA-templated transcription"/>
    <property type="evidence" value="ECO:0007669"/>
    <property type="project" value="InterPro"/>
</dbReference>
<dbReference type="Proteomes" id="UP000054837">
    <property type="component" value="Unassembled WGS sequence"/>
</dbReference>
<organism evidence="8 9">
    <name type="scientific">Serinicoccus chungangensis</name>
    <dbReference type="NCBI Taxonomy" id="767452"/>
    <lineage>
        <taxon>Bacteria</taxon>
        <taxon>Bacillati</taxon>
        <taxon>Actinomycetota</taxon>
        <taxon>Actinomycetes</taxon>
        <taxon>Micrococcales</taxon>
        <taxon>Ornithinimicrobiaceae</taxon>
        <taxon>Serinicoccus</taxon>
    </lineage>
</organism>
<dbReference type="PROSITE" id="PS51755">
    <property type="entry name" value="OMPR_PHOB"/>
    <property type="match status" value="1"/>
</dbReference>
<dbReference type="Pfam" id="PF25872">
    <property type="entry name" value="HTH_77"/>
    <property type="match status" value="1"/>
</dbReference>
<dbReference type="InterPro" id="IPR011990">
    <property type="entry name" value="TPR-like_helical_dom_sf"/>
</dbReference>
<dbReference type="AlphaFoldDB" id="A0A0W8I5A3"/>
<dbReference type="PANTHER" id="PTHR35807:SF1">
    <property type="entry name" value="TRANSCRIPTIONAL REGULATOR REDD"/>
    <property type="match status" value="1"/>
</dbReference>
<dbReference type="InterPro" id="IPR058852">
    <property type="entry name" value="HTH_77"/>
</dbReference>
<feature type="DNA-binding region" description="OmpR/PhoB-type" evidence="5">
    <location>
        <begin position="1"/>
        <end position="92"/>
    </location>
</feature>
<dbReference type="InterPro" id="IPR005158">
    <property type="entry name" value="BTAD"/>
</dbReference>
<dbReference type="InterPro" id="IPR036388">
    <property type="entry name" value="WH-like_DNA-bd_sf"/>
</dbReference>
<dbReference type="InterPro" id="IPR051677">
    <property type="entry name" value="AfsR-DnrI-RedD_regulator"/>
</dbReference>
<dbReference type="InterPro" id="IPR001867">
    <property type="entry name" value="OmpR/PhoB-type_DNA-bd"/>
</dbReference>
<dbReference type="CDD" id="cd15831">
    <property type="entry name" value="BTAD"/>
    <property type="match status" value="1"/>
</dbReference>
<keyword evidence="4" id="KW-0804">Transcription</keyword>
<dbReference type="GO" id="GO:0000160">
    <property type="term" value="P:phosphorelay signal transduction system"/>
    <property type="evidence" value="ECO:0007669"/>
    <property type="project" value="InterPro"/>
</dbReference>
<dbReference type="Gene3D" id="1.25.40.10">
    <property type="entry name" value="Tetratricopeptide repeat domain"/>
    <property type="match status" value="1"/>
</dbReference>
<dbReference type="SMART" id="SM01043">
    <property type="entry name" value="BTAD"/>
    <property type="match status" value="1"/>
</dbReference>
<dbReference type="SUPFAM" id="SSF48452">
    <property type="entry name" value="TPR-like"/>
    <property type="match status" value="1"/>
</dbReference>
<dbReference type="EMBL" id="LQBL01000028">
    <property type="protein sequence ID" value="KUG53388.1"/>
    <property type="molecule type" value="Genomic_DNA"/>
</dbReference>
<comment type="similarity">
    <text evidence="1">Belongs to the AfsR/DnrI/RedD regulatory family.</text>
</comment>
<feature type="domain" description="OmpR/PhoB-type" evidence="7">
    <location>
        <begin position="1"/>
        <end position="92"/>
    </location>
</feature>
<dbReference type="RefSeq" id="WP_058891396.1">
    <property type="nucleotide sequence ID" value="NZ_LQBL01000028.1"/>
</dbReference>
<evidence type="ECO:0000256" key="4">
    <source>
        <dbReference type="ARBA" id="ARBA00023163"/>
    </source>
</evidence>
<dbReference type="Pfam" id="PF03704">
    <property type="entry name" value="BTAD"/>
    <property type="match status" value="1"/>
</dbReference>
<accession>A0A0W8I5A3</accession>
<dbReference type="OrthoDB" id="3691954at2"/>
<feature type="compositionally biased region" description="Pro residues" evidence="6">
    <location>
        <begin position="279"/>
        <end position="291"/>
    </location>
</feature>
<evidence type="ECO:0000256" key="1">
    <source>
        <dbReference type="ARBA" id="ARBA00005820"/>
    </source>
</evidence>
<sequence>MPQLRFGVLGTLEVLVDGRPVHVPAGRRRAVLTCLLVHADTPVSTDALVEAAWGDEPPADPRGALQTVVSRLRVLLGPDAVQTVEHGYRLPAPPAQVDALELEDLLARARAAEPASASVLLEQARALWRGPPFGALTDREPVVAAAARLEGMRHDATELQAAALLDLGEEAAAVPLLGELLAEEPYRERAVGVLARALYRLGRQTEALDLLDRHRRRMADELALDPSPELVDLQARVLGHELEAPVASPAGRPRRRDDPDLSDTAEPVDGPAVAGRAPGPAPGPAPRPSPPDWLRGAAPLVGREDDLARVLEAVRAGPLTTVTGPGGVGKTRLAGEAVRLIARQSALPVVVTELAGAGPGEVATTLAGALRLGRRIADPAEAVVDLLTIAPHVLVVDDAEHLLGEVAELLAQVARRCSGTHVLVTSRQRLGLGSEVVLPLEPLAVPGPDDGDGLGTSAAVRLFTDRVRRLSPGFGVTADNAVAVGELCRRLDGLPLALELAAARTVTLGLEEVLALLPTPDRADDGHLTPGDSLAPGRAGTGRVTPQDGPPPPAPDGLGLDRTVDWSCRLLDAEQQVLLARLSVFAGDFDVEAVRALYAGLEVAPDPGAALAGLVEASLVSARVEGPRARHRLLGVVREYAARRLRGRGTEEVAVQRAHATWAATECEQVAEVWATQDGALLAGRLEELVPDVVAALRRTVASTRTARSAPVLLVALRTAGAVGRCLHWVPPPDLGDLHLAVAELAVSRLGPRDLAVGDAPVVANGVGAGAMVAVERGELDRARRLALAGHQLVGGTDEAMVCLVLGVEAMYRGDAATCTEWFTRLGRLPGLAGESHTSRALMALYAGDLAAAQDHLAVARAAAGSGADASRAFALYAEGEVMGVTDTQAATDRFREAAALAAQISAAQVSKVARLALFARLVRDGHRGEARTLGGALLRDLQRTGSWAQIWTMLRVLAELLLEEGEASGAAFLLGAAEQDPSAPPLMGEDIARHAAIRQRLVDEVGAGVLEQIAAMASATPRPHVLRRALTLLT</sequence>
<evidence type="ECO:0000256" key="5">
    <source>
        <dbReference type="PROSITE-ProRule" id="PRU01091"/>
    </source>
</evidence>
<dbReference type="InterPro" id="IPR016032">
    <property type="entry name" value="Sig_transdc_resp-reg_C-effctor"/>
</dbReference>
<evidence type="ECO:0000259" key="7">
    <source>
        <dbReference type="PROSITE" id="PS51755"/>
    </source>
</evidence>
<reference evidence="8 9" key="1">
    <citation type="submission" date="2015-12" db="EMBL/GenBank/DDBJ databases">
        <title>Serinicoccus chungangenesis strain CD08_5 genome sequencing and assembly.</title>
        <authorList>
            <person name="Chander A.M."/>
            <person name="Kaur G."/>
            <person name="Nair G.R."/>
            <person name="Dhawan D.K."/>
            <person name="Kochhar R.K."/>
            <person name="Mayilraj S."/>
            <person name="Bhadada S.K."/>
        </authorList>
    </citation>
    <scope>NUCLEOTIDE SEQUENCE [LARGE SCALE GENOMIC DNA]</scope>
    <source>
        <strain evidence="8 9">CD08_5</strain>
    </source>
</reference>
<dbReference type="PANTHER" id="PTHR35807">
    <property type="entry name" value="TRANSCRIPTIONAL REGULATOR REDD-RELATED"/>
    <property type="match status" value="1"/>
</dbReference>
<comment type="caution">
    <text evidence="8">The sequence shown here is derived from an EMBL/GenBank/DDBJ whole genome shotgun (WGS) entry which is preliminary data.</text>
</comment>
<keyword evidence="9" id="KW-1185">Reference proteome</keyword>
<feature type="region of interest" description="Disordered" evidence="6">
    <location>
        <begin position="520"/>
        <end position="558"/>
    </location>
</feature>
<dbReference type="Gene3D" id="1.10.10.10">
    <property type="entry name" value="Winged helix-like DNA-binding domain superfamily/Winged helix DNA-binding domain"/>
    <property type="match status" value="1"/>
</dbReference>
<evidence type="ECO:0000256" key="3">
    <source>
        <dbReference type="ARBA" id="ARBA00023125"/>
    </source>
</evidence>
<evidence type="ECO:0000313" key="9">
    <source>
        <dbReference type="Proteomes" id="UP000054837"/>
    </source>
</evidence>
<dbReference type="SUPFAM" id="SSF52540">
    <property type="entry name" value="P-loop containing nucleoside triphosphate hydrolases"/>
    <property type="match status" value="1"/>
</dbReference>
<dbReference type="SMART" id="SM00862">
    <property type="entry name" value="Trans_reg_C"/>
    <property type="match status" value="1"/>
</dbReference>